<dbReference type="Proteomes" id="UP000203240">
    <property type="component" value="Segment"/>
</dbReference>
<accession>A0A068LKK9</accession>
<gene>
    <name evidence="1" type="ORF">pesp111</name>
</gene>
<dbReference type="GeneID" id="20004020"/>
<dbReference type="Pfam" id="PF07134">
    <property type="entry name" value="AcMNPV_Orf18"/>
    <property type="match status" value="1"/>
</dbReference>
<evidence type="ECO:0000313" key="1">
    <source>
        <dbReference type="EMBL" id="AIE47837.1"/>
    </source>
</evidence>
<dbReference type="InterPro" id="IPR010785">
    <property type="entry name" value="AcMNPV_AC18"/>
</dbReference>
<reference evidence="1 2" key="1">
    <citation type="journal article" date="2015" name="Genome Announc.">
        <title>A Distinct Group II Alphabaculovirus Isolated from a Peridroma Species.</title>
        <authorList>
            <person name="Rohrmann G.F."/>
            <person name="Erlandson M.A."/>
            <person name="Theilmann D.A."/>
        </authorList>
    </citation>
    <scope>NUCLEOTIDE SEQUENCE [LARGE SCALE GENOMIC DNA]</scope>
    <source>
        <strain evidence="1">GR_167</strain>
    </source>
</reference>
<dbReference type="OrthoDB" id="15358at10239"/>
<evidence type="ECO:0000313" key="2">
    <source>
        <dbReference type="Proteomes" id="UP000203240"/>
    </source>
</evidence>
<dbReference type="RefSeq" id="YP_009049937.1">
    <property type="nucleotide sequence ID" value="NC_024625.1"/>
</dbReference>
<proteinExistence type="predicted"/>
<organism evidence="1 2">
    <name type="scientific">Peridroma alphabaculovirus</name>
    <dbReference type="NCBI Taxonomy" id="1346829"/>
    <lineage>
        <taxon>Viruses</taxon>
        <taxon>Viruses incertae sedis</taxon>
        <taxon>Naldaviricetes</taxon>
        <taxon>Lefavirales</taxon>
        <taxon>Baculoviridae</taxon>
        <taxon>Alphabaculovirus</taxon>
    </lineage>
</organism>
<dbReference type="EMBL" id="KM009991">
    <property type="protein sequence ID" value="AIE47837.1"/>
    <property type="molecule type" value="Genomic_DNA"/>
</dbReference>
<keyword evidence="2" id="KW-1185">Reference proteome</keyword>
<protein>
    <submittedName>
        <fullName evidence="1">Ac18-like protein</fullName>
    </submittedName>
</protein>
<sequence length="389" mass="45980">MMESLLQRLFNHRTIPYISKKYVNDELSDRVMRRFSARFYETVLREATRALDTLCVLKGGAAVAAHMQQTAPQLCDIDMEVYVDDERATVDNLNSFVALRKLETALRSVCEQHYDDIDARLAAVDINCLMNNNYSRSNMIIFKSYVSEAVEVEPDRVSFALNRNMPFKTTVSLVNDDYFLVRYSFNVHMTSASPMWLYRSDNRVQALQYFPFDVYFLDLTVKRAPTSFTDTYRLAQLYGLDVYVEDLKYLIADQLECLMFNVFNYHWHKIESRTQRLRALLELAPSDIEQATDEELERYRQLKRSDERFTLRDVKRLLYALGPLGPKLLIELYFMNRYDNSIKSVTHQVNFPYHRWERNYYSKCWKRFLDIVNSVFALGFVVQKNNSLE</sequence>
<name>A0A068LKK9_9ABAC</name>